<dbReference type="OrthoDB" id="9810122at2"/>
<evidence type="ECO:0000256" key="1">
    <source>
        <dbReference type="SAM" id="Coils"/>
    </source>
</evidence>
<protein>
    <recommendedName>
        <fullName evidence="4">Methyltransferase FkbM domain-containing protein</fullName>
    </recommendedName>
</protein>
<dbReference type="AlphaFoldDB" id="A0A2T1M2S2"/>
<proteinExistence type="predicted"/>
<dbReference type="EMBL" id="PXOH01000002">
    <property type="protein sequence ID" value="PSF39051.1"/>
    <property type="molecule type" value="Genomic_DNA"/>
</dbReference>
<sequence>MLNPFRKFSERLQNIQNELKQLNTTNKALLKTQESLKNIMIEDYLKNHLINNPKYSEPKKLNKYEFKAYSQGGEDGIINEIFRRIGTTNQYFVEFGVGVGLENNSALLLTLGWRGLWIEGSEKYCKNIKEKFKYIIKNNQLTLINNFVDADNIESLFKKANVPEELDLLSIDIDGNDYWIWKAINQYRPRVVIIEYNAAYPPQVSWTIEYNPNHRWDYSNYMGASLLALEKLGIYKGYKLVGCSFTGVNAFFVRDDLVNEHFLEPYTAENHYEPARYFLCEQTAGHPRSFGKFETV</sequence>
<reference evidence="2 3" key="2">
    <citation type="submission" date="2018-03" db="EMBL/GenBank/DDBJ databases">
        <authorList>
            <person name="Keele B.F."/>
        </authorList>
    </citation>
    <scope>NUCLEOTIDE SEQUENCE [LARGE SCALE GENOMIC DNA]</scope>
    <source>
        <strain evidence="2 3">CCALA 016</strain>
    </source>
</reference>
<comment type="caution">
    <text evidence="2">The sequence shown here is derived from an EMBL/GenBank/DDBJ whole genome shotgun (WGS) entry which is preliminary data.</text>
</comment>
<keyword evidence="1" id="KW-0175">Coiled coil</keyword>
<name>A0A2T1M2S2_9CHRO</name>
<organism evidence="2 3">
    <name type="scientific">Aphanothece hegewaldii CCALA 016</name>
    <dbReference type="NCBI Taxonomy" id="2107694"/>
    <lineage>
        <taxon>Bacteria</taxon>
        <taxon>Bacillati</taxon>
        <taxon>Cyanobacteriota</taxon>
        <taxon>Cyanophyceae</taxon>
        <taxon>Oscillatoriophycideae</taxon>
        <taxon>Chroococcales</taxon>
        <taxon>Aphanothecaceae</taxon>
        <taxon>Aphanothece</taxon>
    </lineage>
</organism>
<reference evidence="2 3" key="1">
    <citation type="submission" date="2018-03" db="EMBL/GenBank/DDBJ databases">
        <title>The ancient ancestry and fast evolution of plastids.</title>
        <authorList>
            <person name="Moore K.R."/>
            <person name="Magnabosco C."/>
            <person name="Momper L."/>
            <person name="Gold D.A."/>
            <person name="Bosak T."/>
            <person name="Fournier G.P."/>
        </authorList>
    </citation>
    <scope>NUCLEOTIDE SEQUENCE [LARGE SCALE GENOMIC DNA]</scope>
    <source>
        <strain evidence="2 3">CCALA 016</strain>
    </source>
</reference>
<evidence type="ECO:0008006" key="4">
    <source>
        <dbReference type="Google" id="ProtNLM"/>
    </source>
</evidence>
<evidence type="ECO:0000313" key="2">
    <source>
        <dbReference type="EMBL" id="PSF39051.1"/>
    </source>
</evidence>
<evidence type="ECO:0000313" key="3">
    <source>
        <dbReference type="Proteomes" id="UP000239001"/>
    </source>
</evidence>
<dbReference type="Proteomes" id="UP000239001">
    <property type="component" value="Unassembled WGS sequence"/>
</dbReference>
<accession>A0A2T1M2S2</accession>
<feature type="coiled-coil region" evidence="1">
    <location>
        <begin position="5"/>
        <end position="32"/>
    </location>
</feature>
<dbReference type="RefSeq" id="WP_106455416.1">
    <property type="nucleotide sequence ID" value="NZ_PXOH01000002.1"/>
</dbReference>
<gene>
    <name evidence="2" type="ORF">C7H19_03085</name>
</gene>
<keyword evidence="3" id="KW-1185">Reference proteome</keyword>